<dbReference type="OrthoDB" id="1737312at2759"/>
<dbReference type="Pfam" id="PF00360">
    <property type="entry name" value="PHY"/>
    <property type="match status" value="1"/>
</dbReference>
<dbReference type="SUPFAM" id="SSF55781">
    <property type="entry name" value="GAF domain-like"/>
    <property type="match status" value="1"/>
</dbReference>
<gene>
    <name evidence="5" type="ORF">CMV_028139</name>
</gene>
<evidence type="ECO:0000313" key="5">
    <source>
        <dbReference type="EMBL" id="KAF3945487.1"/>
    </source>
</evidence>
<dbReference type="InterPro" id="IPR013515">
    <property type="entry name" value="Phytochrome_cen-reg"/>
</dbReference>
<dbReference type="InterPro" id="IPR043150">
    <property type="entry name" value="Phytochrome_PHY_sf"/>
</dbReference>
<accession>A0A8J4Q8V5</accession>
<dbReference type="Proteomes" id="UP000737018">
    <property type="component" value="Unassembled WGS sequence"/>
</dbReference>
<keyword evidence="1" id="KW-0805">Transcription regulation</keyword>
<evidence type="ECO:0000313" key="6">
    <source>
        <dbReference type="Proteomes" id="UP000737018"/>
    </source>
</evidence>
<evidence type="ECO:0000256" key="1">
    <source>
        <dbReference type="ARBA" id="ARBA00023015"/>
    </source>
</evidence>
<dbReference type="EMBL" id="JRKL02012447">
    <property type="protein sequence ID" value="KAF3945487.1"/>
    <property type="molecule type" value="Genomic_DNA"/>
</dbReference>
<dbReference type="PRINTS" id="PR01033">
    <property type="entry name" value="PHYTOCHROME"/>
</dbReference>
<comment type="caution">
    <text evidence="5">The sequence shown here is derived from an EMBL/GenBank/DDBJ whole genome shotgun (WGS) entry which is preliminary data.</text>
</comment>
<evidence type="ECO:0000256" key="2">
    <source>
        <dbReference type="ARBA" id="ARBA00023163"/>
    </source>
</evidence>
<dbReference type="Gene3D" id="3.30.450.270">
    <property type="match status" value="1"/>
</dbReference>
<dbReference type="InterPro" id="IPR001294">
    <property type="entry name" value="Phytochrome"/>
</dbReference>
<organism evidence="5 6">
    <name type="scientific">Castanea mollissima</name>
    <name type="common">Chinese chestnut</name>
    <dbReference type="NCBI Taxonomy" id="60419"/>
    <lineage>
        <taxon>Eukaryota</taxon>
        <taxon>Viridiplantae</taxon>
        <taxon>Streptophyta</taxon>
        <taxon>Embryophyta</taxon>
        <taxon>Tracheophyta</taxon>
        <taxon>Spermatophyta</taxon>
        <taxon>Magnoliopsida</taxon>
        <taxon>eudicotyledons</taxon>
        <taxon>Gunneridae</taxon>
        <taxon>Pentapetalae</taxon>
        <taxon>rosids</taxon>
        <taxon>fabids</taxon>
        <taxon>Fagales</taxon>
        <taxon>Fagaceae</taxon>
        <taxon>Castanea</taxon>
    </lineage>
</organism>
<keyword evidence="2" id="KW-0804">Transcription</keyword>
<dbReference type="PANTHER" id="PTHR47876:SF3">
    <property type="entry name" value="PHYTOCHROME 1"/>
    <property type="match status" value="1"/>
</dbReference>
<protein>
    <recommendedName>
        <fullName evidence="4">Phytochrome central region domain-containing protein</fullName>
    </recommendedName>
</protein>
<dbReference type="GO" id="GO:0009584">
    <property type="term" value="P:detection of visible light"/>
    <property type="evidence" value="ECO:0007669"/>
    <property type="project" value="InterPro"/>
</dbReference>
<sequence>MSIYSNQACGNWSHTAKEIEWGGAKPDPGDKDDGRNMHPRSSFKAFLEIVKQCSRPWEDVEMDAILSLQLVLRVSFQDEIVDESKIIVNVPLETDLYICTSMCMLFRSEYLTWVWSESVCWLFTYALMPEDQDAFYQMDSINETLISANKRTDANGSITGILFFLHVASPDLQYALQVQRISEQAEADSIKKLSYFGQETSKPLWDYVYAESNDIF</sequence>
<keyword evidence="6" id="KW-1185">Reference proteome</keyword>
<evidence type="ECO:0000256" key="3">
    <source>
        <dbReference type="ARBA" id="ARBA00023170"/>
    </source>
</evidence>
<feature type="domain" description="Phytochrome central region" evidence="4">
    <location>
        <begin position="13"/>
        <end position="77"/>
    </location>
</feature>
<evidence type="ECO:0000259" key="4">
    <source>
        <dbReference type="Pfam" id="PF00360"/>
    </source>
</evidence>
<dbReference type="AlphaFoldDB" id="A0A8J4Q8V5"/>
<dbReference type="GO" id="GO:0006355">
    <property type="term" value="P:regulation of DNA-templated transcription"/>
    <property type="evidence" value="ECO:0007669"/>
    <property type="project" value="InterPro"/>
</dbReference>
<name>A0A8J4Q8V5_9ROSI</name>
<keyword evidence="3" id="KW-0675">Receptor</keyword>
<reference evidence="5" key="1">
    <citation type="submission" date="2020-03" db="EMBL/GenBank/DDBJ databases">
        <title>Castanea mollissima Vanexum genome sequencing.</title>
        <authorList>
            <person name="Staton M."/>
        </authorList>
    </citation>
    <scope>NUCLEOTIDE SEQUENCE</scope>
    <source>
        <tissue evidence="5">Leaf</tissue>
    </source>
</reference>
<dbReference type="PANTHER" id="PTHR47876">
    <property type="entry name" value="OS08G0260000 PROTEIN"/>
    <property type="match status" value="1"/>
</dbReference>
<proteinExistence type="predicted"/>